<accession>A0A923HLI2</accession>
<keyword evidence="5" id="KW-1185">Reference proteome</keyword>
<dbReference type="PROSITE" id="PS50297">
    <property type="entry name" value="ANK_REP_REGION"/>
    <property type="match status" value="2"/>
</dbReference>
<organism evidence="4 5">
    <name type="scientific">Undibacterium nitidum</name>
    <dbReference type="NCBI Taxonomy" id="2762298"/>
    <lineage>
        <taxon>Bacteria</taxon>
        <taxon>Pseudomonadati</taxon>
        <taxon>Pseudomonadota</taxon>
        <taxon>Betaproteobacteria</taxon>
        <taxon>Burkholderiales</taxon>
        <taxon>Oxalobacteraceae</taxon>
        <taxon>Undibacterium</taxon>
    </lineage>
</organism>
<dbReference type="InterPro" id="IPR036770">
    <property type="entry name" value="Ankyrin_rpt-contain_sf"/>
</dbReference>
<dbReference type="PRINTS" id="PR01415">
    <property type="entry name" value="ANKYRIN"/>
</dbReference>
<dbReference type="EMBL" id="JACOFZ010000001">
    <property type="protein sequence ID" value="MBC3881232.1"/>
    <property type="molecule type" value="Genomic_DNA"/>
</dbReference>
<dbReference type="Proteomes" id="UP000627446">
    <property type="component" value="Unassembled WGS sequence"/>
</dbReference>
<keyword evidence="2 3" id="KW-0040">ANK repeat</keyword>
<evidence type="ECO:0000313" key="5">
    <source>
        <dbReference type="Proteomes" id="UP000627446"/>
    </source>
</evidence>
<reference evidence="4" key="1">
    <citation type="submission" date="2020-08" db="EMBL/GenBank/DDBJ databases">
        <title>Novel species isolated from subtropical streams in China.</title>
        <authorList>
            <person name="Lu H."/>
        </authorList>
    </citation>
    <scope>NUCLEOTIDE SEQUENCE</scope>
    <source>
        <strain evidence="4">LX22W</strain>
    </source>
</reference>
<dbReference type="PANTHER" id="PTHR24171">
    <property type="entry name" value="ANKYRIN REPEAT DOMAIN-CONTAINING PROTEIN 39-RELATED"/>
    <property type="match status" value="1"/>
</dbReference>
<evidence type="ECO:0000256" key="3">
    <source>
        <dbReference type="PROSITE-ProRule" id="PRU00023"/>
    </source>
</evidence>
<sequence>MRLGSISPETDVDTGLHQAAASGDLITAKALLAQGSSLNAIDICGRTPLHFAAANNQLHMIEFFVSSGADINGQADGDGWQDHAPLGYAIESCSIETVRLLLDLGADPNCCGWMGNTAIDIAKGRVDAEGKIILRLLQEKSTAT</sequence>
<dbReference type="AlphaFoldDB" id="A0A923HLI2"/>
<protein>
    <submittedName>
        <fullName evidence="4">Ankyrin repeat domain-containing protein</fullName>
    </submittedName>
</protein>
<feature type="repeat" description="ANK" evidence="3">
    <location>
        <begin position="11"/>
        <end position="43"/>
    </location>
</feature>
<name>A0A923HLI2_9BURK</name>
<evidence type="ECO:0000313" key="4">
    <source>
        <dbReference type="EMBL" id="MBC3881232.1"/>
    </source>
</evidence>
<dbReference type="Pfam" id="PF12796">
    <property type="entry name" value="Ank_2"/>
    <property type="match status" value="1"/>
</dbReference>
<dbReference type="InterPro" id="IPR002110">
    <property type="entry name" value="Ankyrin_rpt"/>
</dbReference>
<proteinExistence type="predicted"/>
<dbReference type="Gene3D" id="1.25.40.20">
    <property type="entry name" value="Ankyrin repeat-containing domain"/>
    <property type="match status" value="1"/>
</dbReference>
<dbReference type="SUPFAM" id="SSF48403">
    <property type="entry name" value="Ankyrin repeat"/>
    <property type="match status" value="1"/>
</dbReference>
<evidence type="ECO:0000256" key="1">
    <source>
        <dbReference type="ARBA" id="ARBA00022737"/>
    </source>
</evidence>
<evidence type="ECO:0000256" key="2">
    <source>
        <dbReference type="ARBA" id="ARBA00023043"/>
    </source>
</evidence>
<comment type="caution">
    <text evidence="4">The sequence shown here is derived from an EMBL/GenBank/DDBJ whole genome shotgun (WGS) entry which is preliminary data.</text>
</comment>
<dbReference type="PROSITE" id="PS50088">
    <property type="entry name" value="ANK_REPEAT"/>
    <property type="match status" value="2"/>
</dbReference>
<keyword evidence="1" id="KW-0677">Repeat</keyword>
<dbReference type="RefSeq" id="WP_186914249.1">
    <property type="nucleotide sequence ID" value="NZ_JACOFZ010000001.1"/>
</dbReference>
<gene>
    <name evidence="4" type="ORF">H8K36_07610</name>
</gene>
<dbReference type="SMART" id="SM00248">
    <property type="entry name" value="ANK"/>
    <property type="match status" value="3"/>
</dbReference>
<feature type="repeat" description="ANK" evidence="3">
    <location>
        <begin position="44"/>
        <end position="76"/>
    </location>
</feature>